<organism evidence="2 3">
    <name type="scientific">Alicyclobacillus sendaiensis PA2</name>
    <dbReference type="NCBI Taxonomy" id="3029425"/>
    <lineage>
        <taxon>Bacteria</taxon>
        <taxon>Bacillati</taxon>
        <taxon>Bacillota</taxon>
        <taxon>Bacilli</taxon>
        <taxon>Bacillales</taxon>
        <taxon>Alicyclobacillaceae</taxon>
        <taxon>Alicyclobacillus</taxon>
    </lineage>
</organism>
<evidence type="ECO:0000259" key="1">
    <source>
        <dbReference type="Pfam" id="PF11127"/>
    </source>
</evidence>
<protein>
    <submittedName>
        <fullName evidence="2">DUF2892 domain-containing protein</fullName>
    </submittedName>
</protein>
<dbReference type="Gene3D" id="6.10.140.1340">
    <property type="match status" value="1"/>
</dbReference>
<gene>
    <name evidence="2" type="ORF">QID03_11000</name>
</gene>
<comment type="caution">
    <text evidence="2">The sequence shown here is derived from an EMBL/GenBank/DDBJ whole genome shotgun (WGS) entry which is preliminary data.</text>
</comment>
<feature type="domain" description="Inner membrane protein YgaP-like transmembrane" evidence="1">
    <location>
        <begin position="5"/>
        <end position="58"/>
    </location>
</feature>
<accession>A0ABT6Y095</accession>
<reference evidence="2 3" key="1">
    <citation type="submission" date="2023-04" db="EMBL/GenBank/DDBJ databases">
        <title>A. sendaiensis sub sp. chiapanensis a novel subspecie with specific adaptation in bacterial cell wall isolated from an active volcano.</title>
        <authorList>
            <person name="Alvarez Gutierrez P.E."/>
            <person name="Ortiz Cortes L.Y."/>
        </authorList>
    </citation>
    <scope>NUCLEOTIDE SEQUENCE [LARGE SCALE GENOMIC DNA]</scope>
    <source>
        <strain evidence="2 3">PA2</strain>
    </source>
</reference>
<keyword evidence="3" id="KW-1185">Reference proteome</keyword>
<dbReference type="InterPro" id="IPR021309">
    <property type="entry name" value="YgaP-like_TM"/>
</dbReference>
<dbReference type="EMBL" id="JASGCB010000019">
    <property type="protein sequence ID" value="MDI9260692.1"/>
    <property type="molecule type" value="Genomic_DNA"/>
</dbReference>
<evidence type="ECO:0000313" key="3">
    <source>
        <dbReference type="Proteomes" id="UP001529245"/>
    </source>
</evidence>
<dbReference type="RefSeq" id="WP_283204139.1">
    <property type="nucleotide sequence ID" value="NZ_JASGCB010000019.1"/>
</dbReference>
<dbReference type="Pfam" id="PF11127">
    <property type="entry name" value="YgaP-like_TM"/>
    <property type="match status" value="1"/>
</dbReference>
<evidence type="ECO:0000313" key="2">
    <source>
        <dbReference type="EMBL" id="MDI9260692.1"/>
    </source>
</evidence>
<proteinExistence type="predicted"/>
<sequence length="137" mass="14674">MQRKMHPADRYLRLATGVASLSSAVYGRRQSALTRALLAGFGAMKIAEAVTGFCPMKASVERLANPSGVSAESTRQWVQKAARAVGDGAKRAAQKAQDAVEQAADLVQTKSDTPIPDEVAKFLVEDNKREPSDEDNA</sequence>
<dbReference type="Proteomes" id="UP001529245">
    <property type="component" value="Unassembled WGS sequence"/>
</dbReference>
<name>A0ABT6Y095_ALISE</name>